<dbReference type="GO" id="GO:0070069">
    <property type="term" value="C:cytochrome complex"/>
    <property type="evidence" value="ECO:0007669"/>
    <property type="project" value="UniProtKB-UniRule"/>
</dbReference>
<evidence type="ECO:0000256" key="1">
    <source>
        <dbReference type="ARBA" id="ARBA00004651"/>
    </source>
</evidence>
<evidence type="ECO:0000256" key="12">
    <source>
        <dbReference type="PIRNR" id="PIRNR006446"/>
    </source>
</evidence>
<evidence type="ECO:0000256" key="2">
    <source>
        <dbReference type="ARBA" id="ARBA00009819"/>
    </source>
</evidence>
<dbReference type="GO" id="GO:0005886">
    <property type="term" value="C:plasma membrane"/>
    <property type="evidence" value="ECO:0007669"/>
    <property type="project" value="UniProtKB-SubCell"/>
</dbReference>
<proteinExistence type="inferred from homology"/>
<feature type="transmembrane region" description="Helical" evidence="12">
    <location>
        <begin position="217"/>
        <end position="236"/>
    </location>
</feature>
<dbReference type="PANTHER" id="PTHR30365">
    <property type="entry name" value="CYTOCHROME D UBIQUINOL OXIDASE"/>
    <property type="match status" value="1"/>
</dbReference>
<evidence type="ECO:0000256" key="8">
    <source>
        <dbReference type="ARBA" id="ARBA00022982"/>
    </source>
</evidence>
<organism evidence="13 14">
    <name type="scientific">Paenactinomyces guangxiensis</name>
    <dbReference type="NCBI Taxonomy" id="1490290"/>
    <lineage>
        <taxon>Bacteria</taxon>
        <taxon>Bacillati</taxon>
        <taxon>Bacillota</taxon>
        <taxon>Bacilli</taxon>
        <taxon>Bacillales</taxon>
        <taxon>Thermoactinomycetaceae</taxon>
        <taxon>Paenactinomyces</taxon>
    </lineage>
</organism>
<comment type="similarity">
    <text evidence="2 12">Belongs to the cytochrome ubiquinol oxidase subunit 1 family.</text>
</comment>
<feature type="transmembrane region" description="Helical" evidence="12">
    <location>
        <begin position="353"/>
        <end position="376"/>
    </location>
</feature>
<keyword evidence="14" id="KW-1185">Reference proteome</keyword>
<keyword evidence="5 12" id="KW-0349">Heme</keyword>
<evidence type="ECO:0000256" key="10">
    <source>
        <dbReference type="ARBA" id="ARBA00023004"/>
    </source>
</evidence>
<dbReference type="Pfam" id="PF01654">
    <property type="entry name" value="Cyt_bd_oxida_I"/>
    <property type="match status" value="1"/>
</dbReference>
<accession>A0A7W1WNT3</accession>
<feature type="transmembrane region" description="Helical" evidence="12">
    <location>
        <begin position="406"/>
        <end position="427"/>
    </location>
</feature>
<dbReference type="GO" id="GO:0020037">
    <property type="term" value="F:heme binding"/>
    <property type="evidence" value="ECO:0007669"/>
    <property type="project" value="TreeGrafter"/>
</dbReference>
<evidence type="ECO:0000256" key="11">
    <source>
        <dbReference type="ARBA" id="ARBA00023136"/>
    </source>
</evidence>
<dbReference type="AlphaFoldDB" id="A0A7W1WNT3"/>
<evidence type="ECO:0000313" key="13">
    <source>
        <dbReference type="EMBL" id="MBA4493282.1"/>
    </source>
</evidence>
<gene>
    <name evidence="13" type="ORF">H1191_03015</name>
</gene>
<dbReference type="InterPro" id="IPR002585">
    <property type="entry name" value="Cyt-d_ubiquinol_oxidase_su_1"/>
</dbReference>
<evidence type="ECO:0000256" key="4">
    <source>
        <dbReference type="ARBA" id="ARBA00022475"/>
    </source>
</evidence>
<keyword evidence="9 12" id="KW-1133">Transmembrane helix</keyword>
<dbReference type="RefSeq" id="WP_181750477.1">
    <property type="nucleotide sequence ID" value="NZ_JACEIQ010000001.1"/>
</dbReference>
<evidence type="ECO:0000256" key="3">
    <source>
        <dbReference type="ARBA" id="ARBA00022448"/>
    </source>
</evidence>
<keyword evidence="10 12" id="KW-0408">Iron</keyword>
<dbReference type="GO" id="GO:0019646">
    <property type="term" value="P:aerobic electron transport chain"/>
    <property type="evidence" value="ECO:0007669"/>
    <property type="project" value="InterPro"/>
</dbReference>
<keyword evidence="8 12" id="KW-0249">Electron transport</keyword>
<name>A0A7W1WNT3_9BACL</name>
<evidence type="ECO:0000256" key="6">
    <source>
        <dbReference type="ARBA" id="ARBA00022692"/>
    </source>
</evidence>
<dbReference type="GO" id="GO:0009055">
    <property type="term" value="F:electron transfer activity"/>
    <property type="evidence" value="ECO:0007669"/>
    <property type="project" value="UniProtKB-UniRule"/>
</dbReference>
<dbReference type="GO" id="GO:0016682">
    <property type="term" value="F:oxidoreductase activity, acting on diphenols and related substances as donors, oxygen as acceptor"/>
    <property type="evidence" value="ECO:0007669"/>
    <property type="project" value="TreeGrafter"/>
</dbReference>
<dbReference type="PANTHER" id="PTHR30365:SF14">
    <property type="entry name" value="CYTOCHROME BD MENAQUINOL OXIDASE SUBUNIT I-RELATED"/>
    <property type="match status" value="1"/>
</dbReference>
<reference evidence="13 14" key="1">
    <citation type="submission" date="2020-07" db="EMBL/GenBank/DDBJ databases">
        <authorList>
            <person name="Feng H."/>
        </authorList>
    </citation>
    <scope>NUCLEOTIDE SEQUENCE [LARGE SCALE GENOMIC DNA]</scope>
    <source>
        <strain evidence="14">s-10</strain>
    </source>
</reference>
<keyword evidence="3 12" id="KW-0813">Transport</keyword>
<protein>
    <submittedName>
        <fullName evidence="13">Cytochrome ubiquinol oxidase subunit I</fullName>
    </submittedName>
</protein>
<comment type="subcellular location">
    <subcellularLocation>
        <location evidence="1">Cell membrane</location>
        <topology evidence="1">Multi-pass membrane protein</topology>
    </subcellularLocation>
</comment>
<dbReference type="EMBL" id="JACEIQ010000001">
    <property type="protein sequence ID" value="MBA4493282.1"/>
    <property type="molecule type" value="Genomic_DNA"/>
</dbReference>
<comment type="caution">
    <text evidence="13">The sequence shown here is derived from an EMBL/GenBank/DDBJ whole genome shotgun (WGS) entry which is preliminary data.</text>
</comment>
<feature type="transmembrane region" description="Helical" evidence="12">
    <location>
        <begin position="182"/>
        <end position="205"/>
    </location>
</feature>
<evidence type="ECO:0000256" key="9">
    <source>
        <dbReference type="ARBA" id="ARBA00022989"/>
    </source>
</evidence>
<feature type="transmembrane region" description="Helical" evidence="12">
    <location>
        <begin position="319"/>
        <end position="341"/>
    </location>
</feature>
<feature type="transmembrane region" description="Helical" evidence="12">
    <location>
        <begin position="58"/>
        <end position="79"/>
    </location>
</feature>
<keyword evidence="4 12" id="KW-1003">Cell membrane</keyword>
<keyword evidence="7 12" id="KW-0479">Metal-binding</keyword>
<evidence type="ECO:0000313" key="14">
    <source>
        <dbReference type="Proteomes" id="UP000535491"/>
    </source>
</evidence>
<feature type="transmembrane region" description="Helical" evidence="12">
    <location>
        <begin position="126"/>
        <end position="146"/>
    </location>
</feature>
<sequence length="442" mass="49077">MDSVIWSRILTAETLAFHIIWATIGVGVPIFISIAEGWGIFKKDPHYILMARRWTRGFVITVAVGVVTGTCIGLMLSLLWPRFMQLVGNVISLPLFLETFAFFFEAIFLGIYLYTWDRFKHPIFHWLTSIPIIIGSTLSAVFITTVNSFMNTPAGFKIDAAGKVTDIDPIAAMLNPATPSKVAHVVSSAYLTCGFLLAGIAAFYLLRGRTHIYYKKALRLTMIAGFVLALATFAAGDLSGKFLAKYQPAKLAAAEWHFETRSEAPLLFGGTLDEETLEVKNAIEIPYALSILAGGSPDEKVIGLNEIPRDEWPPLYVHYLFDGMVAIGFYLMFISGLFLFLWIRGKGNEWSPWVLRGIFLGAPLSFIAIELGWIYAEVGRQPWIINGLMRVEHAATTAGHVGTITLLFSLLYAALAIVAVSVLIRLFRKHSPEDELQERFSA</sequence>
<keyword evidence="6 12" id="KW-0812">Transmembrane</keyword>
<dbReference type="GO" id="GO:0046872">
    <property type="term" value="F:metal ion binding"/>
    <property type="evidence" value="ECO:0007669"/>
    <property type="project" value="UniProtKB-UniRule"/>
</dbReference>
<feature type="transmembrane region" description="Helical" evidence="12">
    <location>
        <begin position="91"/>
        <end position="114"/>
    </location>
</feature>
<feature type="transmembrane region" description="Helical" evidence="12">
    <location>
        <begin position="15"/>
        <end position="38"/>
    </location>
</feature>
<keyword evidence="11 12" id="KW-0472">Membrane</keyword>
<evidence type="ECO:0000256" key="5">
    <source>
        <dbReference type="ARBA" id="ARBA00022617"/>
    </source>
</evidence>
<dbReference type="PIRSF" id="PIRSF006446">
    <property type="entry name" value="Cyt_quinol_oxidase_1"/>
    <property type="match status" value="1"/>
</dbReference>
<evidence type="ECO:0000256" key="7">
    <source>
        <dbReference type="ARBA" id="ARBA00022723"/>
    </source>
</evidence>
<dbReference type="Proteomes" id="UP000535491">
    <property type="component" value="Unassembled WGS sequence"/>
</dbReference>